<reference evidence="3" key="1">
    <citation type="journal article" date="2019" name="Int. J. Syst. Evol. Microbiol.">
        <title>The Global Catalogue of Microorganisms (GCM) 10K type strain sequencing project: providing services to taxonomists for standard genome sequencing and annotation.</title>
        <authorList>
            <consortium name="The Broad Institute Genomics Platform"/>
            <consortium name="The Broad Institute Genome Sequencing Center for Infectious Disease"/>
            <person name="Wu L."/>
            <person name="Ma J."/>
        </authorList>
    </citation>
    <scope>NUCLEOTIDE SEQUENCE [LARGE SCALE GENOMIC DNA]</scope>
    <source>
        <strain evidence="3">WYCCWR 13023</strain>
    </source>
</reference>
<organism evidence="2 3">
    <name type="scientific">Flavobacterium branchiicola</name>
    <dbReference type="NCBI Taxonomy" id="1114875"/>
    <lineage>
        <taxon>Bacteria</taxon>
        <taxon>Pseudomonadati</taxon>
        <taxon>Bacteroidota</taxon>
        <taxon>Flavobacteriia</taxon>
        <taxon>Flavobacteriales</taxon>
        <taxon>Flavobacteriaceae</taxon>
        <taxon>Flavobacterium</taxon>
    </lineage>
</organism>
<dbReference type="Proteomes" id="UP001595935">
    <property type="component" value="Unassembled WGS sequence"/>
</dbReference>
<keyword evidence="1" id="KW-0732">Signal</keyword>
<keyword evidence="3" id="KW-1185">Reference proteome</keyword>
<proteinExistence type="predicted"/>
<protein>
    <submittedName>
        <fullName evidence="2">Uncharacterized protein</fullName>
    </submittedName>
</protein>
<gene>
    <name evidence="2" type="ORF">ACFO5S_00950</name>
</gene>
<sequence>MRTIIWSFSVFFCLMFSSFAQTKGIEKGTYLSTNKGQKIKLNLSEDNKYELVFYSGEYEIKGDSLLFTKKIKSENNFNLSFTTNKKAKKVKIKFIDPSYYTFYIGTQKGTEEVQYQNVSDIRTKVDPNWVNTDLEFDIEKTDFLYLVYEDYTGQSNVCKYALPKDVSQVTISYELEVLGDLNIAGFFDRKTNKLQISEHLGKNPLVFVNEKDSQSETTSGVLPLENKTISNWTYPGKAPLLNEDFGAAVAVDSAVAAVDYAVVDSSYSKYDFKLKIEKSLKSALEATKTAKTKFLVVAVDSKNKEGFDTFIKDQETQIGYNMYDAYNPLYDVFNFYLAGADDKKWLKNNKIKDDPSTFVVNASGDILAVAKSNIADKQYQFGYYSDFYRKLLRTDAFIAIDKTLKNKKATDADLIAAFNKASVLETTYDYDSDYTLSDPDTTEFIVTKSSLDKKEVTQAWKKLIEAHQKDTKPNMYLVEAILKEIQNQGFTKQIFNTDRILNDTDFLAIDYLLKHSEEIEKNRTAFNSKDGEIHGVGNVISEISSAMQQNLYANQDEVSGDINKDKVNSVYKKIIASGKGNFESYRNYFSNLDGAENKEGSYTDMLREFNIYFDANLASASPIEKLDSIFSTLDSNSDYSYNGWNSFKEYHSNICNSAAWTVVVKPENANFIKDAIKWSEYSLVVTKNNTYYLDTLAQLYYKDGQKEKAIATQTLAVKYLTPEVDEETANEMKETLSKMQNGTY</sequence>
<dbReference type="EMBL" id="JBHSGV010000001">
    <property type="protein sequence ID" value="MFC4745993.1"/>
    <property type="molecule type" value="Genomic_DNA"/>
</dbReference>
<name>A0ABV9PB81_9FLAO</name>
<evidence type="ECO:0000313" key="3">
    <source>
        <dbReference type="Proteomes" id="UP001595935"/>
    </source>
</evidence>
<feature type="signal peptide" evidence="1">
    <location>
        <begin position="1"/>
        <end position="22"/>
    </location>
</feature>
<accession>A0ABV9PB81</accession>
<evidence type="ECO:0000256" key="1">
    <source>
        <dbReference type="SAM" id="SignalP"/>
    </source>
</evidence>
<feature type="chain" id="PRO_5046085279" evidence="1">
    <location>
        <begin position="23"/>
        <end position="744"/>
    </location>
</feature>
<comment type="caution">
    <text evidence="2">The sequence shown here is derived from an EMBL/GenBank/DDBJ whole genome shotgun (WGS) entry which is preliminary data.</text>
</comment>
<dbReference type="RefSeq" id="WP_213254982.1">
    <property type="nucleotide sequence ID" value="NZ_JAGYWA010000001.1"/>
</dbReference>
<evidence type="ECO:0000313" key="2">
    <source>
        <dbReference type="EMBL" id="MFC4745993.1"/>
    </source>
</evidence>